<dbReference type="PATRIC" id="fig|496833.3.peg.336"/>
<keyword evidence="2 6" id="KW-0812">Transmembrane</keyword>
<dbReference type="HOGENOM" id="CLU_081297_10_1_14"/>
<dbReference type="KEGG" id="mfp:MBIO_0743"/>
<feature type="transmembrane region" description="Helical" evidence="6">
    <location>
        <begin position="41"/>
        <end position="62"/>
    </location>
</feature>
<sequence length="102" mass="11135">MKIKGEKMTSTKSRTVLTILSFFLGWCGVDRFYSCEVVLGFLKLVTVGGLGVWYLVDFILAITGAQIDGQGYIISDWSLSSTPVNGGPRIETDEGPKDKHSS</sequence>
<dbReference type="InterPro" id="IPR007829">
    <property type="entry name" value="TM2"/>
</dbReference>
<dbReference type="AlphaFoldDB" id="C4XFT6"/>
<protein>
    <recommendedName>
        <fullName evidence="7">TM2 domain-containing protein</fullName>
    </recommendedName>
</protein>
<feature type="region of interest" description="Disordered" evidence="5">
    <location>
        <begin position="80"/>
        <end position="102"/>
    </location>
</feature>
<proteinExistence type="predicted"/>
<keyword evidence="4 6" id="KW-0472">Membrane</keyword>
<evidence type="ECO:0000259" key="7">
    <source>
        <dbReference type="Pfam" id="PF05154"/>
    </source>
</evidence>
<evidence type="ECO:0000313" key="8">
    <source>
        <dbReference type="EMBL" id="BAH70008.1"/>
    </source>
</evidence>
<name>C4XFT6_MYCFP</name>
<dbReference type="Proteomes" id="UP000006810">
    <property type="component" value="Chromosome"/>
</dbReference>
<organism evidence="8 9">
    <name type="scientific">Mycoplasmopsis fermentans (strain ATCC 19989 / NBRC 14854 / NCTC 10117 / PG18)</name>
    <name type="common">Mycoplasma fermentans</name>
    <dbReference type="NCBI Taxonomy" id="496833"/>
    <lineage>
        <taxon>Bacteria</taxon>
        <taxon>Bacillati</taxon>
        <taxon>Mycoplasmatota</taxon>
        <taxon>Mycoplasmoidales</taxon>
        <taxon>Metamycoplasmataceae</taxon>
        <taxon>Mycoplasmopsis</taxon>
    </lineage>
</organism>
<accession>C4XFT6</accession>
<evidence type="ECO:0000256" key="5">
    <source>
        <dbReference type="SAM" id="MobiDB-lite"/>
    </source>
</evidence>
<keyword evidence="3 6" id="KW-1133">Transmembrane helix</keyword>
<dbReference type="PANTHER" id="PTHR21016">
    <property type="entry name" value="BETA-AMYLOID BINDING PROTEIN-RELATED"/>
    <property type="match status" value="1"/>
</dbReference>
<feature type="domain" description="TM2" evidence="7">
    <location>
        <begin position="11"/>
        <end position="59"/>
    </location>
</feature>
<dbReference type="PANTHER" id="PTHR21016:SF25">
    <property type="entry name" value="TM2 DOMAIN-CONTAINING PROTEIN DDB_G0277895-RELATED"/>
    <property type="match status" value="1"/>
</dbReference>
<evidence type="ECO:0000256" key="2">
    <source>
        <dbReference type="ARBA" id="ARBA00022692"/>
    </source>
</evidence>
<dbReference type="EMBL" id="AP009608">
    <property type="protein sequence ID" value="BAH70008.1"/>
    <property type="molecule type" value="Genomic_DNA"/>
</dbReference>
<evidence type="ECO:0000256" key="4">
    <source>
        <dbReference type="ARBA" id="ARBA00023136"/>
    </source>
</evidence>
<dbReference type="Pfam" id="PF05154">
    <property type="entry name" value="TM2"/>
    <property type="match status" value="1"/>
</dbReference>
<reference evidence="8 9" key="1">
    <citation type="journal article" date="2009" name="Curr. Microbiol.">
        <title>Molecular cloning and expression of a novel cholinephosphotransferase involved in glycoglycerophospholipid biosynthesis of Mycoplasma fermentans.</title>
        <authorList>
            <person name="Ishida N."/>
            <person name="Irikura D."/>
            <person name="Matsuda K."/>
            <person name="Sato S."/>
            <person name="Asano K."/>
        </authorList>
    </citation>
    <scope>NUCLEOTIDE SEQUENCE [LARGE SCALE GENOMIC DNA]</scope>
    <source>
        <strain evidence="9">ATCC 19989 / NBRC 14854 / NCTC 10117 / PG18</strain>
    </source>
</reference>
<evidence type="ECO:0000256" key="3">
    <source>
        <dbReference type="ARBA" id="ARBA00022989"/>
    </source>
</evidence>
<evidence type="ECO:0000313" key="9">
    <source>
        <dbReference type="Proteomes" id="UP000006810"/>
    </source>
</evidence>
<dbReference type="eggNOG" id="COG2314">
    <property type="taxonomic scope" value="Bacteria"/>
</dbReference>
<gene>
    <name evidence="8" type="ordered locus">MBIO_0743</name>
</gene>
<keyword evidence="9" id="KW-1185">Reference proteome</keyword>
<evidence type="ECO:0000256" key="6">
    <source>
        <dbReference type="SAM" id="Phobius"/>
    </source>
</evidence>
<comment type="subcellular location">
    <subcellularLocation>
        <location evidence="1">Membrane</location>
        <topology evidence="1">Multi-pass membrane protein</topology>
    </subcellularLocation>
</comment>
<evidence type="ECO:0000256" key="1">
    <source>
        <dbReference type="ARBA" id="ARBA00004141"/>
    </source>
</evidence>
<dbReference type="InterPro" id="IPR050932">
    <property type="entry name" value="TM2D1-3-like"/>
</dbReference>
<dbReference type="GO" id="GO:0016020">
    <property type="term" value="C:membrane"/>
    <property type="evidence" value="ECO:0007669"/>
    <property type="project" value="UniProtKB-SubCell"/>
</dbReference>
<feature type="compositionally biased region" description="Basic and acidic residues" evidence="5">
    <location>
        <begin position="90"/>
        <end position="102"/>
    </location>
</feature>